<protein>
    <submittedName>
        <fullName evidence="2">Uncharacterized protein</fullName>
    </submittedName>
</protein>
<gene>
    <name evidence="2" type="ORF">AFUS01_LOCUS21290</name>
</gene>
<evidence type="ECO:0000256" key="1">
    <source>
        <dbReference type="SAM" id="MobiDB-lite"/>
    </source>
</evidence>
<feature type="non-terminal residue" evidence="2">
    <location>
        <position position="1"/>
    </location>
</feature>
<organism evidence="2 3">
    <name type="scientific">Allacma fusca</name>
    <dbReference type="NCBI Taxonomy" id="39272"/>
    <lineage>
        <taxon>Eukaryota</taxon>
        <taxon>Metazoa</taxon>
        <taxon>Ecdysozoa</taxon>
        <taxon>Arthropoda</taxon>
        <taxon>Hexapoda</taxon>
        <taxon>Collembola</taxon>
        <taxon>Symphypleona</taxon>
        <taxon>Sminthuridae</taxon>
        <taxon>Allacma</taxon>
    </lineage>
</organism>
<proteinExistence type="predicted"/>
<keyword evidence="3" id="KW-1185">Reference proteome</keyword>
<evidence type="ECO:0000313" key="2">
    <source>
        <dbReference type="EMBL" id="CAG7732803.1"/>
    </source>
</evidence>
<comment type="caution">
    <text evidence="2">The sequence shown here is derived from an EMBL/GenBank/DDBJ whole genome shotgun (WGS) entry which is preliminary data.</text>
</comment>
<sequence length="145" mass="16572">AATVKPTSPEPQGKVLENGNKTKTPPNCRKMMLLMAKKQMKVIKFCFDQVKAQYPDKDEMNKHFQCVIKCALEKEQLLDSNSKITNETVQPYFEKNIPVEYHKIGYGIVLGCSEKWNSKFDPAEPTCMAYGEYAKCMQEYVSDVC</sequence>
<accession>A0A8J2K3Y0</accession>
<dbReference type="OrthoDB" id="10551870at2759"/>
<feature type="region of interest" description="Disordered" evidence="1">
    <location>
        <begin position="1"/>
        <end position="24"/>
    </location>
</feature>
<dbReference type="AlphaFoldDB" id="A0A8J2K3Y0"/>
<dbReference type="EMBL" id="CAJVCH010237719">
    <property type="protein sequence ID" value="CAG7732803.1"/>
    <property type="molecule type" value="Genomic_DNA"/>
</dbReference>
<dbReference type="Proteomes" id="UP000708208">
    <property type="component" value="Unassembled WGS sequence"/>
</dbReference>
<evidence type="ECO:0000313" key="3">
    <source>
        <dbReference type="Proteomes" id="UP000708208"/>
    </source>
</evidence>
<name>A0A8J2K3Y0_9HEXA</name>
<reference evidence="2" key="1">
    <citation type="submission" date="2021-06" db="EMBL/GenBank/DDBJ databases">
        <authorList>
            <person name="Hodson N. C."/>
            <person name="Mongue J. A."/>
            <person name="Jaron S. K."/>
        </authorList>
    </citation>
    <scope>NUCLEOTIDE SEQUENCE</scope>
</reference>